<proteinExistence type="predicted"/>
<dbReference type="Proteomes" id="UP000265355">
    <property type="component" value="Unassembled WGS sequence"/>
</dbReference>
<keyword evidence="2" id="KW-0472">Membrane</keyword>
<name>A0ABX9N1J4_9MICO</name>
<evidence type="ECO:0000313" key="3">
    <source>
        <dbReference type="EMBL" id="RII87951.1"/>
    </source>
</evidence>
<dbReference type="EMBL" id="QWEE01000479">
    <property type="protein sequence ID" value="RII87951.1"/>
    <property type="molecule type" value="Genomic_DNA"/>
</dbReference>
<feature type="region of interest" description="Disordered" evidence="1">
    <location>
        <begin position="262"/>
        <end position="342"/>
    </location>
</feature>
<feature type="transmembrane region" description="Helical" evidence="2">
    <location>
        <begin position="21"/>
        <end position="42"/>
    </location>
</feature>
<evidence type="ECO:0000313" key="4">
    <source>
        <dbReference type="Proteomes" id="UP000265355"/>
    </source>
</evidence>
<accession>A0ABX9N1J4</accession>
<sequence length="342" mass="34035">MGEHHSAVRRASTRSTRTASARARLIAAITGFSLGVTLLVAVEPTAAPAEAATTGTAASTTRVIASGTSVVQPVATDGAPTTASMMRLLQATAAATPFTATPAPVITGTAVIGQRLVATAARWTPAATSSAYAWLVDGVPVSGQTSTAYTVRAADAGSVITVAVTGSRSGYDTTTQTSAPTATVPTPVVAPFTAAPTPTIAGSPQVGFTLTARAGTWAPWPTFSYSWTRDGVLIGGQTGVTYRVTEADRGAALAVTVTGTKTGYSTTTRTSDAMSVPAPTPTTTPTAAPTPTATPTAVPTQAPTPTPTVAPTQAPTPTPTPTPTVAPTQAPTPTPTPTPTVA</sequence>
<reference evidence="3 4" key="1">
    <citation type="submission" date="2018-08" db="EMBL/GenBank/DDBJ databases">
        <title>Genome Sequence of Clavibacter michiganensis Subspecies type strains, and the Atypical Peach-Colored Strains Isolated from Tomato.</title>
        <authorList>
            <person name="Osdaghi E."/>
            <person name="Portier P."/>
            <person name="Briand M."/>
            <person name="Jacques M.-A."/>
        </authorList>
    </citation>
    <scope>NUCLEOTIDE SEQUENCE [LARGE SCALE GENOMIC DNA]</scope>
    <source>
        <strain evidence="3 4">CFBP 8216</strain>
    </source>
</reference>
<feature type="non-terminal residue" evidence="3">
    <location>
        <position position="342"/>
    </location>
</feature>
<gene>
    <name evidence="3" type="ORF">DZF98_15480</name>
</gene>
<feature type="compositionally biased region" description="Low complexity" evidence="1">
    <location>
        <begin position="281"/>
        <end position="301"/>
    </location>
</feature>
<keyword evidence="2" id="KW-1133">Transmembrane helix</keyword>
<organism evidence="3 4">
    <name type="scientific">Clavibacter californiensis</name>
    <dbReference type="NCBI Taxonomy" id="1401995"/>
    <lineage>
        <taxon>Bacteria</taxon>
        <taxon>Bacillati</taxon>
        <taxon>Actinomycetota</taxon>
        <taxon>Actinomycetes</taxon>
        <taxon>Micrococcales</taxon>
        <taxon>Microbacteriaceae</taxon>
        <taxon>Clavibacter</taxon>
    </lineage>
</organism>
<feature type="compositionally biased region" description="Pro residues" evidence="1">
    <location>
        <begin position="302"/>
        <end position="342"/>
    </location>
</feature>
<comment type="caution">
    <text evidence="3">The sequence shown here is derived from an EMBL/GenBank/DDBJ whole genome shotgun (WGS) entry which is preliminary data.</text>
</comment>
<feature type="compositionally biased region" description="Low complexity" evidence="1">
    <location>
        <begin position="262"/>
        <end position="271"/>
    </location>
</feature>
<protein>
    <submittedName>
        <fullName evidence="3">Uncharacterized protein</fullName>
    </submittedName>
</protein>
<evidence type="ECO:0000256" key="2">
    <source>
        <dbReference type="SAM" id="Phobius"/>
    </source>
</evidence>
<keyword evidence="4" id="KW-1185">Reference proteome</keyword>
<evidence type="ECO:0000256" key="1">
    <source>
        <dbReference type="SAM" id="MobiDB-lite"/>
    </source>
</evidence>
<keyword evidence="2" id="KW-0812">Transmembrane</keyword>
<dbReference type="Gene3D" id="2.60.40.2700">
    <property type="match status" value="2"/>
</dbReference>